<dbReference type="AlphaFoldDB" id="A0AA88RCK3"/>
<proteinExistence type="predicted"/>
<dbReference type="Proteomes" id="UP001187471">
    <property type="component" value="Unassembled WGS sequence"/>
</dbReference>
<comment type="caution">
    <text evidence="1">The sequence shown here is derived from an EMBL/GenBank/DDBJ whole genome shotgun (WGS) entry which is preliminary data.</text>
</comment>
<keyword evidence="2" id="KW-1185">Reference proteome</keyword>
<reference evidence="1" key="1">
    <citation type="submission" date="2022-12" db="EMBL/GenBank/DDBJ databases">
        <title>Draft genome assemblies for two species of Escallonia (Escalloniales).</title>
        <authorList>
            <person name="Chanderbali A."/>
            <person name="Dervinis C."/>
            <person name="Anghel I."/>
            <person name="Soltis D."/>
            <person name="Soltis P."/>
            <person name="Zapata F."/>
        </authorList>
    </citation>
    <scope>NUCLEOTIDE SEQUENCE</scope>
    <source>
        <strain evidence="1">UCBG92.1500</strain>
        <tissue evidence="1">Leaf</tissue>
    </source>
</reference>
<evidence type="ECO:0000313" key="1">
    <source>
        <dbReference type="EMBL" id="KAK2979505.1"/>
    </source>
</evidence>
<organism evidence="1 2">
    <name type="scientific">Escallonia rubra</name>
    <dbReference type="NCBI Taxonomy" id="112253"/>
    <lineage>
        <taxon>Eukaryota</taxon>
        <taxon>Viridiplantae</taxon>
        <taxon>Streptophyta</taxon>
        <taxon>Embryophyta</taxon>
        <taxon>Tracheophyta</taxon>
        <taxon>Spermatophyta</taxon>
        <taxon>Magnoliopsida</taxon>
        <taxon>eudicotyledons</taxon>
        <taxon>Gunneridae</taxon>
        <taxon>Pentapetalae</taxon>
        <taxon>asterids</taxon>
        <taxon>campanulids</taxon>
        <taxon>Escalloniales</taxon>
        <taxon>Escalloniaceae</taxon>
        <taxon>Escallonia</taxon>
    </lineage>
</organism>
<evidence type="ECO:0000313" key="2">
    <source>
        <dbReference type="Proteomes" id="UP001187471"/>
    </source>
</evidence>
<sequence>MVESCWGYFVLLTNLPMQFSKAHVSELSSVIFIVTSH</sequence>
<dbReference type="EMBL" id="JAVXUO010001744">
    <property type="protein sequence ID" value="KAK2979505.1"/>
    <property type="molecule type" value="Genomic_DNA"/>
</dbReference>
<gene>
    <name evidence="1" type="ORF">RJ640_008389</name>
</gene>
<protein>
    <submittedName>
        <fullName evidence="1">Uncharacterized protein</fullName>
    </submittedName>
</protein>
<name>A0AA88RCK3_9ASTE</name>
<accession>A0AA88RCK3</accession>